<proteinExistence type="predicted"/>
<dbReference type="InterPro" id="IPR026960">
    <property type="entry name" value="RVT-Znf"/>
</dbReference>
<sequence>MLKLRYGLRKKIENGKNTDMWTEPWLCNLPLSKWITYINPNELDKFKKVNELTSEGMRNVNVLENCFGSLLIQRIVAILIDENEGVDRWIWEENWKGCLTVKNAYCHLRSIDNITVDTQINWRDIWRLNVSQRVKMFIWKFLWGRLPTSDWFGKFSGCEADKCYLCKEETDHLFFNCKVTKDYWELVERMFNINFRYKQNWSAYNETIQFKKNDISIETEKVKKFSENINHDYITLLCDAAWKGGLKAGCGFLIEDADGNILEKGSSIEIATNPLYAEAKAIWVGLDNVRKKNMRRIQGLTVIDWLEFFKAISKLLGTYQ</sequence>
<gene>
    <name evidence="2" type="ORF">Cni_G17175</name>
</gene>
<dbReference type="AlphaFoldDB" id="A0AAQ3KI60"/>
<organism evidence="2 3">
    <name type="scientific">Canna indica</name>
    <name type="common">Indian-shot</name>
    <dbReference type="NCBI Taxonomy" id="4628"/>
    <lineage>
        <taxon>Eukaryota</taxon>
        <taxon>Viridiplantae</taxon>
        <taxon>Streptophyta</taxon>
        <taxon>Embryophyta</taxon>
        <taxon>Tracheophyta</taxon>
        <taxon>Spermatophyta</taxon>
        <taxon>Magnoliopsida</taxon>
        <taxon>Liliopsida</taxon>
        <taxon>Zingiberales</taxon>
        <taxon>Cannaceae</taxon>
        <taxon>Canna</taxon>
    </lineage>
</organism>
<dbReference type="Pfam" id="PF13966">
    <property type="entry name" value="zf-RVT"/>
    <property type="match status" value="1"/>
</dbReference>
<dbReference type="Proteomes" id="UP001327560">
    <property type="component" value="Chromosome 5"/>
</dbReference>
<evidence type="ECO:0000313" key="2">
    <source>
        <dbReference type="EMBL" id="WOL08422.1"/>
    </source>
</evidence>
<evidence type="ECO:0000259" key="1">
    <source>
        <dbReference type="Pfam" id="PF13966"/>
    </source>
</evidence>
<name>A0AAQ3KI60_9LILI</name>
<feature type="domain" description="Reverse transcriptase zinc-binding" evidence="1">
    <location>
        <begin position="100"/>
        <end position="184"/>
    </location>
</feature>
<evidence type="ECO:0000313" key="3">
    <source>
        <dbReference type="Proteomes" id="UP001327560"/>
    </source>
</evidence>
<reference evidence="2 3" key="1">
    <citation type="submission" date="2023-10" db="EMBL/GenBank/DDBJ databases">
        <title>Chromosome-scale genome assembly provides insights into flower coloration mechanisms of Canna indica.</title>
        <authorList>
            <person name="Li C."/>
        </authorList>
    </citation>
    <scope>NUCLEOTIDE SEQUENCE [LARGE SCALE GENOMIC DNA]</scope>
    <source>
        <tissue evidence="2">Flower</tissue>
    </source>
</reference>
<accession>A0AAQ3KI60</accession>
<keyword evidence="3" id="KW-1185">Reference proteome</keyword>
<protein>
    <recommendedName>
        <fullName evidence="1">Reverse transcriptase zinc-binding domain-containing protein</fullName>
    </recommendedName>
</protein>
<dbReference type="EMBL" id="CP136894">
    <property type="protein sequence ID" value="WOL08422.1"/>
    <property type="molecule type" value="Genomic_DNA"/>
</dbReference>